<protein>
    <submittedName>
        <fullName evidence="5">Uncharacterized protein</fullName>
    </submittedName>
</protein>
<dbReference type="Pfam" id="PF14961">
    <property type="entry name" value="BROMI"/>
    <property type="match status" value="1"/>
</dbReference>
<feature type="domain" description="BROMI middle region" evidence="3">
    <location>
        <begin position="544"/>
        <end position="793"/>
    </location>
</feature>
<keyword evidence="6" id="KW-1185">Reference proteome</keyword>
<gene>
    <name evidence="5" type="ORF">PTSG_13150</name>
</gene>
<dbReference type="eggNOG" id="ENOG502QR93">
    <property type="taxonomic scope" value="Eukaryota"/>
</dbReference>
<evidence type="ECO:0000259" key="3">
    <source>
        <dbReference type="Pfam" id="PF14961"/>
    </source>
</evidence>
<dbReference type="InterPro" id="IPR055392">
    <property type="entry name" value="BROMI_C"/>
</dbReference>
<feature type="region of interest" description="Disordered" evidence="1">
    <location>
        <begin position="464"/>
        <end position="516"/>
    </location>
</feature>
<feature type="compositionally biased region" description="Low complexity" evidence="1">
    <location>
        <begin position="494"/>
        <end position="515"/>
    </location>
</feature>
<keyword evidence="2" id="KW-0472">Membrane</keyword>
<evidence type="ECO:0000313" key="5">
    <source>
        <dbReference type="EMBL" id="EGD81146.1"/>
    </source>
</evidence>
<dbReference type="OrthoDB" id="1668230at2759"/>
<evidence type="ECO:0000259" key="4">
    <source>
        <dbReference type="Pfam" id="PF23440"/>
    </source>
</evidence>
<dbReference type="Pfam" id="PF23440">
    <property type="entry name" value="BROMI_C"/>
    <property type="match status" value="1"/>
</dbReference>
<feature type="compositionally biased region" description="Pro residues" evidence="1">
    <location>
        <begin position="484"/>
        <end position="493"/>
    </location>
</feature>
<keyword evidence="2" id="KW-1133">Transmembrane helix</keyword>
<accession>F2USN7</accession>
<evidence type="ECO:0000256" key="2">
    <source>
        <dbReference type="SAM" id="Phobius"/>
    </source>
</evidence>
<feature type="compositionally biased region" description="Low complexity" evidence="1">
    <location>
        <begin position="472"/>
        <end position="483"/>
    </location>
</feature>
<sequence>MDKNAVAAGDDMDAGLLERRLRETADHVRSRIGRMSIPQTSHLDCHALLAEAHMQYTRSHQTTPQYAVTSDLLSRLNKFALEAANSNSARDDPQQLASAVSGILTSKRFQAFKMAYLRNLKLASETLVASAEEQVANGAGMEGLPPEPMSQLDAFIHQMEMDSSGWGLLPRPRELRRIIIAVTSPQLSMEERAAALHHLWSSSFEEITALAEWPVMQQSIVAMLASSSAAAAATARQFVVHAVTPSNVLSYTEAFTIYARTIATCREQGQHRHQQQFEDAHVMLQILSTLPRVWLRYSQATVNDLADQLTPLLAIDEGNMHASFLGILAHFDPHARWFVRWTSTTIGRTAFVSAFRHHPHVLQSMIASLHVLVYRPHSHRHPHLLLALIGVISQLCLSKPGRALFPIVARHPRTINDNDASKGGGGGGKFDDGDDGSTHHWSPFKLSDALELLARVTAANPMQMPAVKAANSTPTSTKPTTNPSVPPPPPPSSSPSSSSSSSSPSSSSTPTTSSPAGCARAWRLMSRRAHATLATLASAHLDTQLCLLSSNALRIVVQPIVACARAGAVDGESAGVVVGALDVVAKCCMTEQGRAYMLALSLDTDTATATHETPSSTTAAVQSHNHATTATTATTATLTLVLAALARSFVASLHHQQEPWFTRGLELALLALRRLTAFQQHDVWGRVSWHMLASLNACGSTVSDIILDAILNYALTPVGAQALMQCKHVSTCLQRLLVKFSSNKQLSTLERFGYGSVLVEISTSAHGFQLIQSAGFVDRLVTDFASNCDSSSDIPLPPFSPDNTHARDKAVAYVIKVLTMPAAVRQQLACKQRWLMELITSPDLCLSLTGSQHQAELDSLRIIAAMLSSLSVRVLLTHTHAILTRVQEHQQRDTSPHGVVYSPRSLLRNRILVWCLCVGGPTEKTVPPSQLPAITTAAAPTSPSPPSSPLPPASLLSSSTLPELFVDGIPSCYLSNPIDRTPVSTPPAFDAMLAHVRSSTATLGALQSCMWQLLQECRCGGGRWIAQRREDVSHVLEHAVGLICSTHNDDRGGDRECDDGGGANGEGNTSTQQQQKQHQQQNQHQRKQPVCPCTCASAGDGGGGEDAWVTLSIDYGRRCGMVPDDEVDAYTTALLASKHMRTCAQHSPHTDAKACTDDEALRQLRNRYETDVCSDWFVSTIMLLSGPGTGPHLLQQLSRAPCSRYLWFHPQSTTAYSTALSQHIQHACEVFTPQVHTALRLAGLSTSHVCSLWLEQVFWNYLDWQEVVLYVLASIVIGPSFALATCVAALKHLQDSILVQPPTYLDDMLRLSQLGGFSFAAATPLIKSLHDTYAAALN</sequence>
<feature type="region of interest" description="Disordered" evidence="1">
    <location>
        <begin position="1050"/>
        <end position="1085"/>
    </location>
</feature>
<dbReference type="RefSeq" id="XP_004987831.1">
    <property type="nucleotide sequence ID" value="XM_004987774.1"/>
</dbReference>
<feature type="compositionally biased region" description="Low complexity" evidence="1">
    <location>
        <begin position="1072"/>
        <end position="1083"/>
    </location>
</feature>
<name>F2USN7_SALR5</name>
<keyword evidence="2" id="KW-0812">Transmembrane</keyword>
<evidence type="ECO:0000256" key="1">
    <source>
        <dbReference type="SAM" id="MobiDB-lite"/>
    </source>
</evidence>
<proteinExistence type="predicted"/>
<feature type="transmembrane region" description="Helical" evidence="2">
    <location>
        <begin position="1267"/>
        <end position="1290"/>
    </location>
</feature>
<dbReference type="InParanoid" id="F2USN7"/>
<dbReference type="InterPro" id="IPR032735">
    <property type="entry name" value="BROMI_M"/>
</dbReference>
<dbReference type="GeneID" id="16068353"/>
<reference evidence="5" key="1">
    <citation type="submission" date="2009-08" db="EMBL/GenBank/DDBJ databases">
        <title>Annotation of Salpingoeca rosetta.</title>
        <authorList>
            <consortium name="The Broad Institute Genome Sequencing Platform"/>
            <person name="Russ C."/>
            <person name="Cuomo C."/>
            <person name="Burger G."/>
            <person name="Gray M.W."/>
            <person name="Holland P.W.H."/>
            <person name="King N."/>
            <person name="Lang F.B.F."/>
            <person name="Roger A.J."/>
            <person name="Ruiz-Trillo I."/>
            <person name="Young S.K."/>
            <person name="Zeng Q."/>
            <person name="Gargeya S."/>
            <person name="Alvarado L."/>
            <person name="Berlin A."/>
            <person name="Chapman S.B."/>
            <person name="Chen Z."/>
            <person name="Freedman E."/>
            <person name="Gellesch M."/>
            <person name="Goldberg J."/>
            <person name="Griggs A."/>
            <person name="Gujja S."/>
            <person name="Heilman E."/>
            <person name="Heiman D."/>
            <person name="Howarth C."/>
            <person name="Mehta T."/>
            <person name="Neiman D."/>
            <person name="Pearson M."/>
            <person name="Roberts A."/>
            <person name="Saif S."/>
            <person name="Shea T."/>
            <person name="Shenoy N."/>
            <person name="Sisk P."/>
            <person name="Stolte C."/>
            <person name="Sykes S."/>
            <person name="White J."/>
            <person name="Yandava C."/>
            <person name="Haas B."/>
            <person name="Nusbaum C."/>
            <person name="Birren B."/>
        </authorList>
    </citation>
    <scope>NUCLEOTIDE SEQUENCE [LARGE SCALE GENOMIC DNA]</scope>
    <source>
        <strain evidence="5">ATCC 50818</strain>
    </source>
</reference>
<organism evidence="6">
    <name type="scientific">Salpingoeca rosetta (strain ATCC 50818 / BSB-021)</name>
    <dbReference type="NCBI Taxonomy" id="946362"/>
    <lineage>
        <taxon>Eukaryota</taxon>
        <taxon>Choanoflagellata</taxon>
        <taxon>Craspedida</taxon>
        <taxon>Salpingoecidae</taxon>
        <taxon>Salpingoeca</taxon>
    </lineage>
</organism>
<dbReference type="STRING" id="946362.F2USN7"/>
<dbReference type="Proteomes" id="UP000007799">
    <property type="component" value="Unassembled WGS sequence"/>
</dbReference>
<dbReference type="KEGG" id="sre:PTSG_13150"/>
<evidence type="ECO:0000313" key="6">
    <source>
        <dbReference type="Proteomes" id="UP000007799"/>
    </source>
</evidence>
<feature type="domain" description="BROMI C-terminal Rab TBC-like" evidence="4">
    <location>
        <begin position="1109"/>
        <end position="1334"/>
    </location>
</feature>
<dbReference type="EMBL" id="GL832995">
    <property type="protein sequence ID" value="EGD81146.1"/>
    <property type="molecule type" value="Genomic_DNA"/>
</dbReference>
<feature type="region of interest" description="Disordered" evidence="1">
    <location>
        <begin position="414"/>
        <end position="436"/>
    </location>
</feature>